<accession>A0A653K5E6</accession>
<organism evidence="1 2">
    <name type="scientific">Acinetobacter proteolyticus</name>
    <dbReference type="NCBI Taxonomy" id="1776741"/>
    <lineage>
        <taxon>Bacteria</taxon>
        <taxon>Pseudomonadati</taxon>
        <taxon>Pseudomonadota</taxon>
        <taxon>Gammaproteobacteria</taxon>
        <taxon>Moraxellales</taxon>
        <taxon>Moraxellaceae</taxon>
        <taxon>Acinetobacter</taxon>
    </lineage>
</organism>
<reference evidence="1 2" key="1">
    <citation type="submission" date="2019-10" db="EMBL/GenBank/DDBJ databases">
        <authorList>
            <person name="Karimi E."/>
        </authorList>
    </citation>
    <scope>NUCLEOTIDE SEQUENCE [LARGE SCALE GENOMIC DNA]</scope>
    <source>
        <strain evidence="1">Acinetobacter sp. 8BE</strain>
    </source>
</reference>
<name>A0A653K5E6_9GAMM</name>
<protein>
    <submittedName>
        <fullName evidence="1">Uncharacterized protein</fullName>
    </submittedName>
</protein>
<dbReference type="EMBL" id="CABWKZ010000021">
    <property type="protein sequence ID" value="VXA56083.1"/>
    <property type="molecule type" value="Genomic_DNA"/>
</dbReference>
<evidence type="ECO:0000313" key="2">
    <source>
        <dbReference type="Proteomes" id="UP000430404"/>
    </source>
</evidence>
<sequence length="48" mass="5638">MQKAVLGNGSDFIQNKKIYSEVFTIKHRNIELNILNTQLFKTKSLIYH</sequence>
<dbReference type="Proteomes" id="UP000430404">
    <property type="component" value="Unassembled WGS sequence"/>
</dbReference>
<evidence type="ECO:0000313" key="1">
    <source>
        <dbReference type="EMBL" id="VXA56083.1"/>
    </source>
</evidence>
<dbReference type="AlphaFoldDB" id="A0A653K5E6"/>
<gene>
    <name evidence="1" type="ORF">ACI8B_280008</name>
</gene>
<proteinExistence type="predicted"/>